<comment type="caution">
    <text evidence="2">The sequence shown here is derived from an EMBL/GenBank/DDBJ whole genome shotgun (WGS) entry which is preliminary data.</text>
</comment>
<gene>
    <name evidence="2" type="ORF">S01H1_09876</name>
</gene>
<reference evidence="2" key="1">
    <citation type="journal article" date="2014" name="Front. Microbiol.">
        <title>High frequency of phylogenetically diverse reductive dehalogenase-homologous genes in deep subseafloor sedimentary metagenomes.</title>
        <authorList>
            <person name="Kawai M."/>
            <person name="Futagami T."/>
            <person name="Toyoda A."/>
            <person name="Takaki Y."/>
            <person name="Nishi S."/>
            <person name="Hori S."/>
            <person name="Arai W."/>
            <person name="Tsubouchi T."/>
            <person name="Morono Y."/>
            <person name="Uchiyama I."/>
            <person name="Ito T."/>
            <person name="Fujiyama A."/>
            <person name="Inagaki F."/>
            <person name="Takami H."/>
        </authorList>
    </citation>
    <scope>NUCLEOTIDE SEQUENCE</scope>
    <source>
        <strain evidence="2">Expedition CK06-06</strain>
    </source>
</reference>
<dbReference type="Pfam" id="PF05168">
    <property type="entry name" value="HEPN"/>
    <property type="match status" value="1"/>
</dbReference>
<proteinExistence type="predicted"/>
<dbReference type="InterPro" id="IPR007842">
    <property type="entry name" value="HEPN_dom"/>
</dbReference>
<evidence type="ECO:0000259" key="1">
    <source>
        <dbReference type="PROSITE" id="PS50910"/>
    </source>
</evidence>
<dbReference type="PROSITE" id="PS50910">
    <property type="entry name" value="HEPN"/>
    <property type="match status" value="1"/>
</dbReference>
<accession>X0RH00</accession>
<evidence type="ECO:0000313" key="2">
    <source>
        <dbReference type="EMBL" id="GAF68028.1"/>
    </source>
</evidence>
<dbReference type="SUPFAM" id="SSF81593">
    <property type="entry name" value="Nucleotidyltransferase substrate binding subunit/domain"/>
    <property type="match status" value="1"/>
</dbReference>
<dbReference type="AlphaFoldDB" id="X0RH00"/>
<protein>
    <recommendedName>
        <fullName evidence="1">HEPN domain-containing protein</fullName>
    </recommendedName>
</protein>
<sequence length="134" mass="15779">MMVDNNKNEFNRWFSQAKHDYKVAKDNLDLKNYDWVCFQSQQSTEKALKAFLFLKGERGLITHSIFNLLNFCKKIEPDFSKLSKIKKLDQYYIAARYPNGLPDNIPCEYYSREDAEECLNYAGQTISLIENLTK</sequence>
<dbReference type="PANTHER" id="PTHR46919">
    <property type="entry name" value="ZINC FINGER, C3HC4 TYPE (RING FINGER) FAMILY PROTEIN"/>
    <property type="match status" value="1"/>
</dbReference>
<organism evidence="2">
    <name type="scientific">marine sediment metagenome</name>
    <dbReference type="NCBI Taxonomy" id="412755"/>
    <lineage>
        <taxon>unclassified sequences</taxon>
        <taxon>metagenomes</taxon>
        <taxon>ecological metagenomes</taxon>
    </lineage>
</organism>
<dbReference type="Gene3D" id="1.20.120.330">
    <property type="entry name" value="Nucleotidyltransferases domain 2"/>
    <property type="match status" value="1"/>
</dbReference>
<feature type="domain" description="HEPN" evidence="1">
    <location>
        <begin position="14"/>
        <end position="125"/>
    </location>
</feature>
<dbReference type="EMBL" id="BARS01005047">
    <property type="protein sequence ID" value="GAF68028.1"/>
    <property type="molecule type" value="Genomic_DNA"/>
</dbReference>
<dbReference type="SMART" id="SM00748">
    <property type="entry name" value="HEPN"/>
    <property type="match status" value="1"/>
</dbReference>
<dbReference type="PANTHER" id="PTHR46919:SF2">
    <property type="entry name" value="SACSIN"/>
    <property type="match status" value="1"/>
</dbReference>
<name>X0RH00_9ZZZZ</name>